<dbReference type="InterPro" id="IPR029063">
    <property type="entry name" value="SAM-dependent_MTases_sf"/>
</dbReference>
<keyword evidence="5 7" id="KW-0808">Transferase</keyword>
<dbReference type="SUPFAM" id="SSF53335">
    <property type="entry name" value="S-adenosyl-L-methionine-dependent methyltransferases"/>
    <property type="match status" value="1"/>
</dbReference>
<comment type="function">
    <text evidence="7">Catalyzes the methyl esterification of L-isoaspartyl residues in peptides and proteins that result from spontaneous decomposition of normal L-aspartyl and L-asparaginyl residues. It plays a role in the repair and/or degradation of damaged proteins.</text>
</comment>
<dbReference type="PROSITE" id="PS01279">
    <property type="entry name" value="PCMT"/>
    <property type="match status" value="1"/>
</dbReference>
<organism evidence="8 9">
    <name type="scientific">Peloplasma aerotolerans</name>
    <dbReference type="NCBI Taxonomy" id="3044389"/>
    <lineage>
        <taxon>Bacteria</taxon>
        <taxon>Bacillati</taxon>
        <taxon>Mycoplasmatota</taxon>
        <taxon>Mollicutes</taxon>
        <taxon>Acholeplasmatales</taxon>
        <taxon>Acholeplasmataceae</taxon>
        <taxon>Peloplasma</taxon>
    </lineage>
</organism>
<dbReference type="Gene3D" id="3.40.50.150">
    <property type="entry name" value="Vaccinia Virus protein VP39"/>
    <property type="match status" value="1"/>
</dbReference>
<protein>
    <recommendedName>
        <fullName evidence="7">Protein-L-isoaspartate O-methyltransferase</fullName>
        <ecNumber evidence="7">2.1.1.77</ecNumber>
    </recommendedName>
    <alternativeName>
        <fullName evidence="7">L-isoaspartyl protein carboxyl methyltransferase</fullName>
    </alternativeName>
    <alternativeName>
        <fullName evidence="7">Protein L-isoaspartyl methyltransferase</fullName>
    </alternativeName>
    <alternativeName>
        <fullName evidence="7">Protein-beta-aspartate methyltransferase</fullName>
        <shortName evidence="7">PIMT</shortName>
    </alternativeName>
</protein>
<comment type="similarity">
    <text evidence="2 7">Belongs to the methyltransferase superfamily. L-isoaspartyl/D-aspartyl protein methyltransferase family.</text>
</comment>
<dbReference type="FunFam" id="3.40.50.150:FF:000010">
    <property type="entry name" value="Protein-L-isoaspartate O-methyltransferase"/>
    <property type="match status" value="1"/>
</dbReference>
<keyword evidence="6 7" id="KW-0949">S-adenosyl-L-methionine</keyword>
<keyword evidence="4 7" id="KW-0489">Methyltransferase</keyword>
<comment type="subcellular location">
    <subcellularLocation>
        <location evidence="1 7">Cytoplasm</location>
    </subcellularLocation>
</comment>
<accession>A0AAW6U7R4</accession>
<dbReference type="InterPro" id="IPR000682">
    <property type="entry name" value="PCMT"/>
</dbReference>
<dbReference type="NCBIfam" id="NF001453">
    <property type="entry name" value="PRK00312.1"/>
    <property type="match status" value="1"/>
</dbReference>
<proteinExistence type="inferred from homology"/>
<keyword evidence="9" id="KW-1185">Reference proteome</keyword>
<dbReference type="RefSeq" id="WP_282838948.1">
    <property type="nucleotide sequence ID" value="NZ_JASCXW010000006.1"/>
</dbReference>
<evidence type="ECO:0000256" key="7">
    <source>
        <dbReference type="HAMAP-Rule" id="MF_00090"/>
    </source>
</evidence>
<dbReference type="CDD" id="cd02440">
    <property type="entry name" value="AdoMet_MTases"/>
    <property type="match status" value="1"/>
</dbReference>
<evidence type="ECO:0000256" key="6">
    <source>
        <dbReference type="ARBA" id="ARBA00022691"/>
    </source>
</evidence>
<comment type="catalytic activity">
    <reaction evidence="7">
        <text>[protein]-L-isoaspartate + S-adenosyl-L-methionine = [protein]-L-isoaspartate alpha-methyl ester + S-adenosyl-L-homocysteine</text>
        <dbReference type="Rhea" id="RHEA:12705"/>
        <dbReference type="Rhea" id="RHEA-COMP:12143"/>
        <dbReference type="Rhea" id="RHEA-COMP:12144"/>
        <dbReference type="ChEBI" id="CHEBI:57856"/>
        <dbReference type="ChEBI" id="CHEBI:59789"/>
        <dbReference type="ChEBI" id="CHEBI:90596"/>
        <dbReference type="ChEBI" id="CHEBI:90598"/>
        <dbReference type="EC" id="2.1.1.77"/>
    </reaction>
</comment>
<dbReference type="PANTHER" id="PTHR11579">
    <property type="entry name" value="PROTEIN-L-ISOASPARTATE O-METHYLTRANSFERASE"/>
    <property type="match status" value="1"/>
</dbReference>
<dbReference type="Proteomes" id="UP001431532">
    <property type="component" value="Unassembled WGS sequence"/>
</dbReference>
<reference evidence="8" key="1">
    <citation type="submission" date="2023-05" db="EMBL/GenBank/DDBJ databases">
        <title>Mariniplasma microaerophilum sp. nov., a novel anaerobic mollicute isolated from terrestrial mud volcano, Taman Peninsula, Russia.</title>
        <authorList>
            <person name="Khomyakova M.A."/>
            <person name="Merkel A.Y."/>
            <person name="Slobodkin A.I."/>
        </authorList>
    </citation>
    <scope>NUCLEOTIDE SEQUENCE</scope>
    <source>
        <strain evidence="8">M4Ah</strain>
    </source>
</reference>
<evidence type="ECO:0000256" key="2">
    <source>
        <dbReference type="ARBA" id="ARBA00005369"/>
    </source>
</evidence>
<dbReference type="NCBIfam" id="TIGR00080">
    <property type="entry name" value="pimt"/>
    <property type="match status" value="1"/>
</dbReference>
<name>A0AAW6U7R4_9MOLU</name>
<dbReference type="AlphaFoldDB" id="A0AAW6U7R4"/>
<evidence type="ECO:0000256" key="4">
    <source>
        <dbReference type="ARBA" id="ARBA00022603"/>
    </source>
</evidence>
<evidence type="ECO:0000256" key="1">
    <source>
        <dbReference type="ARBA" id="ARBA00004496"/>
    </source>
</evidence>
<feature type="active site" evidence="7">
    <location>
        <position position="64"/>
    </location>
</feature>
<dbReference type="GO" id="GO:0032259">
    <property type="term" value="P:methylation"/>
    <property type="evidence" value="ECO:0007669"/>
    <property type="project" value="UniProtKB-KW"/>
</dbReference>
<gene>
    <name evidence="7" type="primary">pcm</name>
    <name evidence="8" type="ORF">QJ521_03045</name>
</gene>
<dbReference type="HAMAP" id="MF_00090">
    <property type="entry name" value="PIMT"/>
    <property type="match status" value="1"/>
</dbReference>
<dbReference type="GO" id="GO:0005737">
    <property type="term" value="C:cytoplasm"/>
    <property type="evidence" value="ECO:0007669"/>
    <property type="project" value="UniProtKB-SubCell"/>
</dbReference>
<evidence type="ECO:0000313" key="9">
    <source>
        <dbReference type="Proteomes" id="UP001431532"/>
    </source>
</evidence>
<dbReference type="GO" id="GO:0030091">
    <property type="term" value="P:protein repair"/>
    <property type="evidence" value="ECO:0007669"/>
    <property type="project" value="UniProtKB-UniRule"/>
</dbReference>
<dbReference type="EMBL" id="JASCXW010000006">
    <property type="protein sequence ID" value="MDI6452532.1"/>
    <property type="molecule type" value="Genomic_DNA"/>
</dbReference>
<dbReference type="PANTHER" id="PTHR11579:SF0">
    <property type="entry name" value="PROTEIN-L-ISOASPARTATE(D-ASPARTATE) O-METHYLTRANSFERASE"/>
    <property type="match status" value="1"/>
</dbReference>
<dbReference type="GO" id="GO:0004719">
    <property type="term" value="F:protein-L-isoaspartate (D-aspartate) O-methyltransferase activity"/>
    <property type="evidence" value="ECO:0007669"/>
    <property type="project" value="UniProtKB-UniRule"/>
</dbReference>
<evidence type="ECO:0000313" key="8">
    <source>
        <dbReference type="EMBL" id="MDI6452532.1"/>
    </source>
</evidence>
<dbReference type="EC" id="2.1.1.77" evidence="7"/>
<comment type="caution">
    <text evidence="8">The sequence shown here is derived from an EMBL/GenBank/DDBJ whole genome shotgun (WGS) entry which is preliminary data.</text>
</comment>
<evidence type="ECO:0000256" key="3">
    <source>
        <dbReference type="ARBA" id="ARBA00022490"/>
    </source>
</evidence>
<keyword evidence="3 7" id="KW-0963">Cytoplasm</keyword>
<dbReference type="Pfam" id="PF01135">
    <property type="entry name" value="PCMT"/>
    <property type="match status" value="1"/>
</dbReference>
<sequence length="212" mass="24310">MKKDDLCAMRKQMVNEQIVGRGIKTKKVIDAFLKVPRHLFISNIYHHMAYEDHPLPIDDNQTISQPYMVALMTDHLDIQKNDKVLEIGTGSGYQTAILAYLSNHVYTIEFHESLSIKAKQVLDDLGNKNIHYHIGNGYHGLNVYAPFDKIMVTAAPKDFPKTLINQLKDPGKMVIPVGDSMLQQLFLVEKENHQIKKTLITYCRFVEMINKD</sequence>
<evidence type="ECO:0000256" key="5">
    <source>
        <dbReference type="ARBA" id="ARBA00022679"/>
    </source>
</evidence>